<dbReference type="Gene3D" id="1.10.472.20">
    <property type="entry name" value="Nitrile hydratase, beta subunit"/>
    <property type="match status" value="1"/>
</dbReference>
<dbReference type="InterPro" id="IPR004232">
    <property type="entry name" value="CN_Hdrtase_a/SCN_Hdrlase_g"/>
</dbReference>
<feature type="domain" description="Nitrile hydratase alpha/Thiocyanate hydrolase gamma" evidence="7">
    <location>
        <begin position="255"/>
        <end position="432"/>
    </location>
</feature>
<dbReference type="EC" id="4.2.1.84" evidence="1"/>
<gene>
    <name evidence="9" type="ORF">QSP1433_LOCUS10862</name>
</gene>
<dbReference type="InterPro" id="IPR008990">
    <property type="entry name" value="Elect_transpt_acc-like_dom_sf"/>
</dbReference>
<dbReference type="EMBL" id="HBHK01017247">
    <property type="protein sequence ID" value="CAD9691094.1"/>
    <property type="molecule type" value="Transcribed_RNA"/>
</dbReference>
<evidence type="ECO:0000256" key="3">
    <source>
        <dbReference type="ARBA" id="ARBA00023239"/>
    </source>
</evidence>
<name>A0A7S2S6K6_9STRA</name>
<evidence type="ECO:0000313" key="9">
    <source>
        <dbReference type="EMBL" id="CAD9691094.1"/>
    </source>
</evidence>
<evidence type="ECO:0000256" key="1">
    <source>
        <dbReference type="ARBA" id="ARBA00013079"/>
    </source>
</evidence>
<protein>
    <recommendedName>
        <fullName evidence="1">nitrile hydratase</fullName>
        <ecNumber evidence="1">4.2.1.84</ecNumber>
    </recommendedName>
</protein>
<feature type="domain" description="Nitrile hydratase beta subunit" evidence="6">
    <location>
        <begin position="105"/>
        <end position="196"/>
    </location>
</feature>
<dbReference type="AlphaFoldDB" id="A0A7S2S6K6"/>
<comment type="catalytic activity">
    <reaction evidence="4">
        <text>an aliphatic primary amide = an aliphatic nitrile + H2O</text>
        <dbReference type="Rhea" id="RHEA:12673"/>
        <dbReference type="ChEBI" id="CHEBI:15377"/>
        <dbReference type="ChEBI" id="CHEBI:65285"/>
        <dbReference type="ChEBI" id="CHEBI:80291"/>
        <dbReference type="EC" id="4.2.1.84"/>
    </reaction>
</comment>
<organism evidence="9">
    <name type="scientific">Mucochytrium quahogii</name>
    <dbReference type="NCBI Taxonomy" id="96639"/>
    <lineage>
        <taxon>Eukaryota</taxon>
        <taxon>Sar</taxon>
        <taxon>Stramenopiles</taxon>
        <taxon>Bigyra</taxon>
        <taxon>Labyrinthulomycetes</taxon>
        <taxon>Thraustochytrida</taxon>
        <taxon>Thraustochytriidae</taxon>
        <taxon>Mucochytrium</taxon>
    </lineage>
</organism>
<feature type="region of interest" description="Disordered" evidence="5">
    <location>
        <begin position="208"/>
        <end position="229"/>
    </location>
</feature>
<feature type="compositionally biased region" description="Basic residues" evidence="5">
    <location>
        <begin position="209"/>
        <end position="222"/>
    </location>
</feature>
<evidence type="ECO:0000259" key="8">
    <source>
        <dbReference type="Pfam" id="PF21006"/>
    </source>
</evidence>
<dbReference type="SUPFAM" id="SSF50090">
    <property type="entry name" value="Electron transport accessory proteins"/>
    <property type="match status" value="1"/>
</dbReference>
<dbReference type="InterPro" id="IPR042262">
    <property type="entry name" value="CN_hydtase_beta_C"/>
</dbReference>
<dbReference type="SUPFAM" id="SSF56209">
    <property type="entry name" value="Nitrile hydratase alpha chain"/>
    <property type="match status" value="1"/>
</dbReference>
<dbReference type="Pfam" id="PF02979">
    <property type="entry name" value="NHase_alpha"/>
    <property type="match status" value="1"/>
</dbReference>
<evidence type="ECO:0000256" key="2">
    <source>
        <dbReference type="ARBA" id="ARBA00022723"/>
    </source>
</evidence>
<dbReference type="InterPro" id="IPR036648">
    <property type="entry name" value="CN_Hdrase_a/SCN_Hdrase_g_sf"/>
</dbReference>
<evidence type="ECO:0000259" key="7">
    <source>
        <dbReference type="Pfam" id="PF02979"/>
    </source>
</evidence>
<reference evidence="9" key="1">
    <citation type="submission" date="2021-01" db="EMBL/GenBank/DDBJ databases">
        <authorList>
            <person name="Corre E."/>
            <person name="Pelletier E."/>
            <person name="Niang G."/>
            <person name="Scheremetjew M."/>
            <person name="Finn R."/>
            <person name="Kale V."/>
            <person name="Holt S."/>
            <person name="Cochrane G."/>
            <person name="Meng A."/>
            <person name="Brown T."/>
            <person name="Cohen L."/>
        </authorList>
    </citation>
    <scope>NUCLEOTIDE SEQUENCE</scope>
    <source>
        <strain evidence="9">NY070348D</strain>
    </source>
</reference>
<feature type="domain" description="Nitrile hydratase beta subunit-like N-terminal" evidence="8">
    <location>
        <begin position="5"/>
        <end position="93"/>
    </location>
</feature>
<evidence type="ECO:0000256" key="4">
    <source>
        <dbReference type="ARBA" id="ARBA00044877"/>
    </source>
</evidence>
<dbReference type="Gene3D" id="2.30.30.50">
    <property type="match status" value="1"/>
</dbReference>
<proteinExistence type="predicted"/>
<evidence type="ECO:0000259" key="6">
    <source>
        <dbReference type="Pfam" id="PF02211"/>
    </source>
</evidence>
<keyword evidence="3" id="KW-0456">Lyase</keyword>
<keyword evidence="2" id="KW-0479">Metal-binding</keyword>
<dbReference type="Pfam" id="PF21006">
    <property type="entry name" value="NHase_beta_N"/>
    <property type="match status" value="1"/>
</dbReference>
<dbReference type="InterPro" id="IPR024690">
    <property type="entry name" value="CN_hydtase_beta_dom_C"/>
</dbReference>
<dbReference type="InterPro" id="IPR049054">
    <property type="entry name" value="CN_hydtase_beta-like_N"/>
</dbReference>
<dbReference type="Gene3D" id="3.90.330.10">
    <property type="entry name" value="Nitrile hydratase alpha /Thiocyanate hydrolase gamma"/>
    <property type="match status" value="1"/>
</dbReference>
<dbReference type="GO" id="GO:0046914">
    <property type="term" value="F:transition metal ion binding"/>
    <property type="evidence" value="ECO:0007669"/>
    <property type="project" value="InterPro"/>
</dbReference>
<sequence>MIRLGQHDVGGDKSCYESLNLVDSPKEFWEKQVHCLLAILATKKLINVDELRRGVENLPEPVYLSSCYYGKWARSMLAICLERGTLCDADVKDYICPSEDEKSIGFEANHYVRVRKEDFVTMWEKPHLRTPGYLFGLVGQVERRVGEFDDPSLKAFRKRGSKQALYRVRFRMIDVWDDYQGSEKDTVDVEIYQPWLLPAALEEYNAQQGKKKQKSCHSHHGHSHGDHVHEQRGVVEENAVKAQGKETADERLARGFINALVAKGIISAEELRSAVEASETSGSVLNGARLIVHCWRDPEFKARALLDANSACEELGLHGSNPHASTKLVLVEDRPGVHNLLVCTLCSCYPTGLLGPSPGWYKSRSYRSRAVREPRAVLKEFGTILDENTRIQVHDSTADCRYMVLPMPPVDIDTHTEEQLLAMITRDILIGTKMLN</sequence>
<dbReference type="Pfam" id="PF02211">
    <property type="entry name" value="NHase_beta_C"/>
    <property type="match status" value="1"/>
</dbReference>
<accession>A0A7S2S6K6</accession>
<evidence type="ECO:0000256" key="5">
    <source>
        <dbReference type="SAM" id="MobiDB-lite"/>
    </source>
</evidence>
<dbReference type="GO" id="GO:0018822">
    <property type="term" value="F:nitrile hydratase activity"/>
    <property type="evidence" value="ECO:0007669"/>
    <property type="project" value="UniProtKB-EC"/>
</dbReference>